<comment type="caution">
    <text evidence="2">The sequence shown here is derived from an EMBL/GenBank/DDBJ whole genome shotgun (WGS) entry which is preliminary data.</text>
</comment>
<sequence>MRPSLRASALAGACLLLAACNVSTGHHAPGTDHGVATAPPAYDTYGAPKGPTIEITITGGRATPAPGRVEVVKGHAVRLVVTSDTADELHVHGFDLTRALEPGTPATVDFIADRTGLFEVETHDSGLVLTQLAVR</sequence>
<dbReference type="Gene3D" id="2.60.40.420">
    <property type="entry name" value="Cupredoxins - blue copper proteins"/>
    <property type="match status" value="1"/>
</dbReference>
<dbReference type="EMBL" id="JACHJJ010000002">
    <property type="protein sequence ID" value="MBB5961690.1"/>
    <property type="molecule type" value="Genomic_DNA"/>
</dbReference>
<dbReference type="RefSeq" id="WP_184938745.1">
    <property type="nucleotide sequence ID" value="NZ_BAAAWZ010000001.1"/>
</dbReference>
<reference evidence="2 3" key="1">
    <citation type="submission" date="2020-08" db="EMBL/GenBank/DDBJ databases">
        <title>Genomic Encyclopedia of Type Strains, Phase III (KMG-III): the genomes of soil and plant-associated and newly described type strains.</title>
        <authorList>
            <person name="Whitman W."/>
        </authorList>
    </citation>
    <scope>NUCLEOTIDE SEQUENCE [LARGE SCALE GENOMIC DNA]</scope>
    <source>
        <strain evidence="2 3">CECT 3303</strain>
    </source>
</reference>
<proteinExistence type="predicted"/>
<name>A0A841CWD6_PLAVE</name>
<feature type="signal peptide" evidence="1">
    <location>
        <begin position="1"/>
        <end position="28"/>
    </location>
</feature>
<evidence type="ECO:0000313" key="3">
    <source>
        <dbReference type="Proteomes" id="UP000562352"/>
    </source>
</evidence>
<evidence type="ECO:0000256" key="1">
    <source>
        <dbReference type="SAM" id="SignalP"/>
    </source>
</evidence>
<dbReference type="Proteomes" id="UP000562352">
    <property type="component" value="Unassembled WGS sequence"/>
</dbReference>
<organism evidence="2 3">
    <name type="scientific">Planomonospora venezuelensis</name>
    <dbReference type="NCBI Taxonomy" id="1999"/>
    <lineage>
        <taxon>Bacteria</taxon>
        <taxon>Bacillati</taxon>
        <taxon>Actinomycetota</taxon>
        <taxon>Actinomycetes</taxon>
        <taxon>Streptosporangiales</taxon>
        <taxon>Streptosporangiaceae</taxon>
        <taxon>Planomonospora</taxon>
    </lineage>
</organism>
<dbReference type="InterPro" id="IPR008972">
    <property type="entry name" value="Cupredoxin"/>
</dbReference>
<keyword evidence="3" id="KW-1185">Reference proteome</keyword>
<evidence type="ECO:0008006" key="4">
    <source>
        <dbReference type="Google" id="ProtNLM"/>
    </source>
</evidence>
<protein>
    <recommendedName>
        <fullName evidence="4">EfeO-type cupredoxin-like domain-containing protein</fullName>
    </recommendedName>
</protein>
<feature type="chain" id="PRO_5039277451" description="EfeO-type cupredoxin-like domain-containing protein" evidence="1">
    <location>
        <begin position="29"/>
        <end position="135"/>
    </location>
</feature>
<gene>
    <name evidence="2" type="ORF">FHS22_000947</name>
</gene>
<keyword evidence="1" id="KW-0732">Signal</keyword>
<dbReference type="AlphaFoldDB" id="A0A841CWD6"/>
<dbReference type="SUPFAM" id="SSF49503">
    <property type="entry name" value="Cupredoxins"/>
    <property type="match status" value="1"/>
</dbReference>
<accession>A0A841CWD6</accession>
<dbReference type="PROSITE" id="PS51257">
    <property type="entry name" value="PROKAR_LIPOPROTEIN"/>
    <property type="match status" value="1"/>
</dbReference>
<evidence type="ECO:0000313" key="2">
    <source>
        <dbReference type="EMBL" id="MBB5961690.1"/>
    </source>
</evidence>